<proteinExistence type="predicted"/>
<comment type="caution">
    <text evidence="1">The sequence shown here is derived from an EMBL/GenBank/DDBJ whole genome shotgun (WGS) entry which is preliminary data.</text>
</comment>
<dbReference type="EMBL" id="SEWE01000020">
    <property type="protein sequence ID" value="RYU79325.1"/>
    <property type="molecule type" value="Genomic_DNA"/>
</dbReference>
<evidence type="ECO:0000313" key="2">
    <source>
        <dbReference type="Proteomes" id="UP000294155"/>
    </source>
</evidence>
<keyword evidence="2" id="KW-1185">Reference proteome</keyword>
<sequence length="109" mass="12354">MLALLCLSLPARAQLAASGRQVQYLSGTDNGHTATWDFFCTGGRRSGTWTTIQVPSCWEQQGFGSYNYGRDYKTYGKNFRFADEKGLYKHRFRVPAGWRQGPVFIVFEG</sequence>
<name>A0A4Q5LBK4_9BACT</name>
<dbReference type="Proteomes" id="UP000294155">
    <property type="component" value="Unassembled WGS sequence"/>
</dbReference>
<feature type="non-terminal residue" evidence="1">
    <location>
        <position position="109"/>
    </location>
</feature>
<dbReference type="GO" id="GO:0016787">
    <property type="term" value="F:hydrolase activity"/>
    <property type="evidence" value="ECO:0007669"/>
    <property type="project" value="UniProtKB-KW"/>
</dbReference>
<dbReference type="Gene3D" id="2.60.120.260">
    <property type="entry name" value="Galactose-binding domain-like"/>
    <property type="match status" value="1"/>
</dbReference>
<accession>A0A4Q5LBK4</accession>
<dbReference type="SUPFAM" id="SSF49785">
    <property type="entry name" value="Galactose-binding domain-like"/>
    <property type="match status" value="1"/>
</dbReference>
<dbReference type="InterPro" id="IPR008979">
    <property type="entry name" value="Galactose-bd-like_sf"/>
</dbReference>
<organism evidence="1 2">
    <name type="scientific">Hymenobacter persicinus</name>
    <dbReference type="NCBI Taxonomy" id="2025506"/>
    <lineage>
        <taxon>Bacteria</taxon>
        <taxon>Pseudomonadati</taxon>
        <taxon>Bacteroidota</taxon>
        <taxon>Cytophagia</taxon>
        <taxon>Cytophagales</taxon>
        <taxon>Hymenobacteraceae</taxon>
        <taxon>Hymenobacter</taxon>
    </lineage>
</organism>
<gene>
    <name evidence="1" type="ORF">EWM57_10950</name>
</gene>
<reference evidence="1 2" key="1">
    <citation type="submission" date="2019-02" db="EMBL/GenBank/DDBJ databases">
        <title>Bacterial novel species isolated from soil.</title>
        <authorList>
            <person name="Jung H.-Y."/>
        </authorList>
    </citation>
    <scope>NUCLEOTIDE SEQUENCE [LARGE SCALE GENOMIC DNA]</scope>
    <source>
        <strain evidence="1 2">1-3-3-3</strain>
    </source>
</reference>
<dbReference type="AlphaFoldDB" id="A0A4Q5LBK4"/>
<protein>
    <submittedName>
        <fullName evidence="1">Glycoside hydrolase family 2</fullName>
    </submittedName>
</protein>
<keyword evidence="1" id="KW-0378">Hydrolase</keyword>
<evidence type="ECO:0000313" key="1">
    <source>
        <dbReference type="EMBL" id="RYU79325.1"/>
    </source>
</evidence>